<dbReference type="EMBL" id="CDMY01000341">
    <property type="protein sequence ID" value="CEM03449.1"/>
    <property type="molecule type" value="Genomic_DNA"/>
</dbReference>
<keyword evidence="4" id="KW-1185">Reference proteome</keyword>
<dbReference type="AlphaFoldDB" id="A0A0G4EXV8"/>
<feature type="region of interest" description="Disordered" evidence="1">
    <location>
        <begin position="38"/>
        <end position="254"/>
    </location>
</feature>
<proteinExistence type="predicted"/>
<sequence length="610" mass="67682">MDGGEGQLGQGASRGFVDSDSASAAHDDVVLKATARLSESRVADHRTTGHPSASPSPLTVPSSCSGDRGTPPSFRSRSMDEPLMGSGRGCRCASDDTTRTPSPSLGPADDSSGHEEASPYPSQPSQHADDSSPTSHPQHHSHSHSPSTASPFPFQPTKEDPRHHHHHHYHHQHQHQQAASLHLAIGSVGRHMREREREREIERERERGREAAHPCMTPDPSEGTQPPSVGGGSMPGSPMPKVKRNSSFLFSPGGPPENTLEYEVDLLAEEYLRWAERRRYQLARVQSGGGLYVYVRGSGPDAVILLHGIGMTSNWWREGILSYMNPKCFDQFTFYCPDLLGFGRSADLPTDENYSIDEQAKYLQRDIVERYQLETYHIAGHSFGALIGLRLAAYEPGSVKSCILFSPAFFPNQEEAEKHIAKLGFPCDQTLYAPSLFRVFIRTVNQLSAVPWVQKLILQVVPTSEVPKESLFDFIKTEHDAFLGVVQSLVDQARTMEPTLKMLKRKRVKVVNMHGTADLIVPYSFSQSVADRFSNIELRGFPDGPHHFPISHPRLLAVWVEQELFRSVSARRYRTPQPGRLIATGESLGLGVHSRLGMEQGDLDWAYKGL</sequence>
<feature type="compositionally biased region" description="Polar residues" evidence="1">
    <location>
        <begin position="49"/>
        <end position="65"/>
    </location>
</feature>
<dbReference type="OrthoDB" id="333818at2759"/>
<evidence type="ECO:0000256" key="1">
    <source>
        <dbReference type="SAM" id="MobiDB-lite"/>
    </source>
</evidence>
<organism evidence="3 4">
    <name type="scientific">Vitrella brassicaformis (strain CCMP3155)</name>
    <dbReference type="NCBI Taxonomy" id="1169540"/>
    <lineage>
        <taxon>Eukaryota</taxon>
        <taxon>Sar</taxon>
        <taxon>Alveolata</taxon>
        <taxon>Colpodellida</taxon>
        <taxon>Vitrellaceae</taxon>
        <taxon>Vitrella</taxon>
    </lineage>
</organism>
<feature type="domain" description="AB hydrolase-1" evidence="2">
    <location>
        <begin position="302"/>
        <end position="553"/>
    </location>
</feature>
<dbReference type="Gene3D" id="3.40.50.1820">
    <property type="entry name" value="alpha/beta hydrolase"/>
    <property type="match status" value="1"/>
</dbReference>
<name>A0A0G4EXV8_VITBC</name>
<dbReference type="PANTHER" id="PTHR43798:SF33">
    <property type="entry name" value="HYDROLASE, PUTATIVE (AFU_ORTHOLOGUE AFUA_2G14860)-RELATED"/>
    <property type="match status" value="1"/>
</dbReference>
<dbReference type="GO" id="GO:0046464">
    <property type="term" value="P:acylglycerol catabolic process"/>
    <property type="evidence" value="ECO:0007669"/>
    <property type="project" value="TreeGrafter"/>
</dbReference>
<feature type="compositionally biased region" description="Basic residues" evidence="1">
    <location>
        <begin position="163"/>
        <end position="174"/>
    </location>
</feature>
<dbReference type="PANTHER" id="PTHR43798">
    <property type="entry name" value="MONOACYLGLYCEROL LIPASE"/>
    <property type="match status" value="1"/>
</dbReference>
<feature type="compositionally biased region" description="Basic and acidic residues" evidence="1">
    <location>
        <begin position="191"/>
        <end position="212"/>
    </location>
</feature>
<dbReference type="Pfam" id="PF00561">
    <property type="entry name" value="Abhydrolase_1"/>
    <property type="match status" value="1"/>
</dbReference>
<dbReference type="InterPro" id="IPR000073">
    <property type="entry name" value="AB_hydrolase_1"/>
</dbReference>
<gene>
    <name evidence="3" type="ORF">Vbra_13914</name>
</gene>
<reference evidence="3 4" key="1">
    <citation type="submission" date="2014-11" db="EMBL/GenBank/DDBJ databases">
        <authorList>
            <person name="Zhu J."/>
            <person name="Qi W."/>
            <person name="Song R."/>
        </authorList>
    </citation>
    <scope>NUCLEOTIDE SEQUENCE [LARGE SCALE GENOMIC DNA]</scope>
</reference>
<protein>
    <recommendedName>
        <fullName evidence="2">AB hydrolase-1 domain-containing protein</fullName>
    </recommendedName>
</protein>
<dbReference type="SUPFAM" id="SSF53474">
    <property type="entry name" value="alpha/beta-Hydrolases"/>
    <property type="match status" value="1"/>
</dbReference>
<feature type="compositionally biased region" description="Basic and acidic residues" evidence="1">
    <location>
        <begin position="38"/>
        <end position="47"/>
    </location>
</feature>
<evidence type="ECO:0000259" key="2">
    <source>
        <dbReference type="Pfam" id="PF00561"/>
    </source>
</evidence>
<evidence type="ECO:0000313" key="4">
    <source>
        <dbReference type="Proteomes" id="UP000041254"/>
    </source>
</evidence>
<dbReference type="InterPro" id="IPR050266">
    <property type="entry name" value="AB_hydrolase_sf"/>
</dbReference>
<dbReference type="GO" id="GO:0016020">
    <property type="term" value="C:membrane"/>
    <property type="evidence" value="ECO:0007669"/>
    <property type="project" value="TreeGrafter"/>
</dbReference>
<dbReference type="STRING" id="1169540.A0A0G4EXV8"/>
<feature type="region of interest" description="Disordered" evidence="1">
    <location>
        <begin position="1"/>
        <end position="24"/>
    </location>
</feature>
<dbReference type="Proteomes" id="UP000041254">
    <property type="component" value="Unassembled WGS sequence"/>
</dbReference>
<dbReference type="GO" id="GO:0047372">
    <property type="term" value="F:monoacylglycerol lipase activity"/>
    <property type="evidence" value="ECO:0007669"/>
    <property type="project" value="TreeGrafter"/>
</dbReference>
<dbReference type="InterPro" id="IPR029058">
    <property type="entry name" value="AB_hydrolase_fold"/>
</dbReference>
<dbReference type="VEuPathDB" id="CryptoDB:Vbra_13914"/>
<evidence type="ECO:0000313" key="3">
    <source>
        <dbReference type="EMBL" id="CEM03449.1"/>
    </source>
</evidence>
<accession>A0A0G4EXV8</accession>
<dbReference type="InParanoid" id="A0A0G4EXV8"/>